<dbReference type="Proteomes" id="UP001642405">
    <property type="component" value="Unassembled WGS sequence"/>
</dbReference>
<feature type="transmembrane region" description="Helical" evidence="2">
    <location>
        <begin position="180"/>
        <end position="201"/>
    </location>
</feature>
<feature type="transmembrane region" description="Helical" evidence="2">
    <location>
        <begin position="103"/>
        <end position="127"/>
    </location>
</feature>
<proteinExistence type="predicted"/>
<evidence type="ECO:0000313" key="4">
    <source>
        <dbReference type="Proteomes" id="UP001642405"/>
    </source>
</evidence>
<evidence type="ECO:0000256" key="1">
    <source>
        <dbReference type="SAM" id="MobiDB-lite"/>
    </source>
</evidence>
<keyword evidence="2" id="KW-0812">Transmembrane</keyword>
<feature type="transmembrane region" description="Helical" evidence="2">
    <location>
        <begin position="60"/>
        <end position="82"/>
    </location>
</feature>
<feature type="region of interest" description="Disordered" evidence="1">
    <location>
        <begin position="682"/>
        <end position="767"/>
    </location>
</feature>
<feature type="region of interest" description="Disordered" evidence="1">
    <location>
        <begin position="393"/>
        <end position="415"/>
    </location>
</feature>
<feature type="transmembrane region" description="Helical" evidence="2">
    <location>
        <begin position="221"/>
        <end position="246"/>
    </location>
</feature>
<dbReference type="EMBL" id="CAWUHB010000001">
    <property type="protein sequence ID" value="CAK7209165.1"/>
    <property type="molecule type" value="Genomic_DNA"/>
</dbReference>
<feature type="transmembrane region" description="Helical" evidence="2">
    <location>
        <begin position="298"/>
        <end position="323"/>
    </location>
</feature>
<feature type="compositionally biased region" description="Low complexity" evidence="1">
    <location>
        <begin position="731"/>
        <end position="743"/>
    </location>
</feature>
<feature type="compositionally biased region" description="Low complexity" evidence="1">
    <location>
        <begin position="657"/>
        <end position="668"/>
    </location>
</feature>
<feature type="transmembrane region" description="Helical" evidence="2">
    <location>
        <begin position="147"/>
        <end position="168"/>
    </location>
</feature>
<feature type="region of interest" description="Disordered" evidence="1">
    <location>
        <begin position="594"/>
        <end position="668"/>
    </location>
</feature>
<gene>
    <name evidence="3" type="ORF">SCUCBS95973_000358</name>
</gene>
<keyword evidence="2" id="KW-1133">Transmembrane helix</keyword>
<feature type="transmembrane region" description="Helical" evidence="2">
    <location>
        <begin position="266"/>
        <end position="286"/>
    </location>
</feature>
<comment type="caution">
    <text evidence="3">The sequence shown here is derived from an EMBL/GenBank/DDBJ whole genome shotgun (WGS) entry which is preliminary data.</text>
</comment>
<sequence>MDSLRIGPTPGWLVARDFPNGFMNNSSGIFQAGTNETQQQIQFISELRFAAAKSIRTSTIILAAFNAVAAFATACGIIYDAYSTRKRNNRHYRTSASRHKQSFIQAAELFPLVISIGITVQGIVFSVAQAQGLQSLLSIGCTLVSQFMLPAVFIVPYIQLVFGVEFAIRGLHKKPFPERGRYTTTICLIALGILLLTNFLVADFIRSPDFCFASLFWFVAIYSRGSFAVFLAIDIILVLCTAIIFIRLTRSTQIDISERVSASRMVYYLAMGILSNTLIMPFFFSLGFQDQQDDGGNALTLSMVSSVVAGVSGLMTGGLHLFLRSTTISTIGPRGKAGEHERYRIKDSIRRYNGSEPDFQGHMMGPVGSGTDLRRMLSDASLIRGGAYDRKEEEAGVTSNRGAASAAYNASPRRPNPLRSNAFYPVNMASDSATAVSIQAPEAVQMSSASIVSSSAAPTVSARKTPFSPATTKSLLLLPATTYMPGSAPVISTQNGRYDRSSLKPPPSMNNLAAGRHRRDSSMASSATVQIGLRLSNVEDFAPMDSQILDKKVYTIDVAGNDESAAAMVAATAASKEAEQQQMAAAFLAQQQQPLQTPAMPPPRRPSPLSNLSRLSTGSNADDSIDGAVEDTLPVRDPVKDARMKTLPPVPRPLDDAPASSSSAAAAAAARNDTLLQLSQSESQEGYNADDDIFGSRPTLSPSVYSPQQSPTKALMTTKLPSPRGVGFAPVSRSNSSAVRSMSTPLRRETSSASHTGVPDKTASDWI</sequence>
<protein>
    <submittedName>
        <fullName evidence="3">Uncharacterized protein</fullName>
    </submittedName>
</protein>
<name>A0ABP0APK4_9PEZI</name>
<evidence type="ECO:0000256" key="2">
    <source>
        <dbReference type="SAM" id="Phobius"/>
    </source>
</evidence>
<evidence type="ECO:0000313" key="3">
    <source>
        <dbReference type="EMBL" id="CAK7209165.1"/>
    </source>
</evidence>
<keyword evidence="4" id="KW-1185">Reference proteome</keyword>
<feature type="compositionally biased region" description="Polar residues" evidence="1">
    <location>
        <begin position="698"/>
        <end position="712"/>
    </location>
</feature>
<feature type="compositionally biased region" description="Basic and acidic residues" evidence="1">
    <location>
        <begin position="633"/>
        <end position="644"/>
    </location>
</feature>
<reference evidence="3 4" key="1">
    <citation type="submission" date="2024-01" db="EMBL/GenBank/DDBJ databases">
        <authorList>
            <person name="Allen C."/>
            <person name="Tagirdzhanova G."/>
        </authorList>
    </citation>
    <scope>NUCLEOTIDE SEQUENCE [LARGE SCALE GENOMIC DNA]</scope>
</reference>
<organism evidence="3 4">
    <name type="scientific">Sporothrix curviconia</name>
    <dbReference type="NCBI Taxonomy" id="1260050"/>
    <lineage>
        <taxon>Eukaryota</taxon>
        <taxon>Fungi</taxon>
        <taxon>Dikarya</taxon>
        <taxon>Ascomycota</taxon>
        <taxon>Pezizomycotina</taxon>
        <taxon>Sordariomycetes</taxon>
        <taxon>Sordariomycetidae</taxon>
        <taxon>Ophiostomatales</taxon>
        <taxon>Ophiostomataceae</taxon>
        <taxon>Sporothrix</taxon>
    </lineage>
</organism>
<keyword evidence="2" id="KW-0472">Membrane</keyword>
<feature type="compositionally biased region" description="Polar residues" evidence="1">
    <location>
        <begin position="609"/>
        <end position="622"/>
    </location>
</feature>
<accession>A0ABP0APK4</accession>